<evidence type="ECO:0000313" key="2">
    <source>
        <dbReference type="EMBL" id="CAA9575485.1"/>
    </source>
</evidence>
<sequence>GQHQSGDGHAGGAQPHRQNDHRRRRKEQSGRDPRNRAGPHARPGERQRRLL</sequence>
<feature type="compositionally biased region" description="Basic and acidic residues" evidence="1">
    <location>
        <begin position="42"/>
        <end position="51"/>
    </location>
</feature>
<feature type="non-terminal residue" evidence="2">
    <location>
        <position position="1"/>
    </location>
</feature>
<reference evidence="2" key="1">
    <citation type="submission" date="2020-02" db="EMBL/GenBank/DDBJ databases">
        <authorList>
            <person name="Meier V. D."/>
        </authorList>
    </citation>
    <scope>NUCLEOTIDE SEQUENCE</scope>
    <source>
        <strain evidence="2">AVDCRST_MAG86</strain>
    </source>
</reference>
<name>A0A6J4VGW9_9DEIN</name>
<feature type="non-terminal residue" evidence="2">
    <location>
        <position position="51"/>
    </location>
</feature>
<feature type="region of interest" description="Disordered" evidence="1">
    <location>
        <begin position="1"/>
        <end position="51"/>
    </location>
</feature>
<evidence type="ECO:0000256" key="1">
    <source>
        <dbReference type="SAM" id="MobiDB-lite"/>
    </source>
</evidence>
<dbReference type="EMBL" id="CADCWP010000177">
    <property type="protein sequence ID" value="CAA9575485.1"/>
    <property type="molecule type" value="Genomic_DNA"/>
</dbReference>
<organism evidence="2">
    <name type="scientific">uncultured Truepera sp</name>
    <dbReference type="NCBI Taxonomy" id="543023"/>
    <lineage>
        <taxon>Bacteria</taxon>
        <taxon>Thermotogati</taxon>
        <taxon>Deinococcota</taxon>
        <taxon>Deinococci</taxon>
        <taxon>Trueperales</taxon>
        <taxon>Trueperaceae</taxon>
        <taxon>Truepera</taxon>
        <taxon>environmental samples</taxon>
    </lineage>
</organism>
<gene>
    <name evidence="2" type="ORF">AVDCRST_MAG86-2138</name>
</gene>
<protein>
    <submittedName>
        <fullName evidence="2">Uncharacterized protein</fullName>
    </submittedName>
</protein>
<proteinExistence type="predicted"/>
<accession>A0A6J4VGW9</accession>
<dbReference type="AlphaFoldDB" id="A0A6J4VGW9"/>